<dbReference type="OrthoDB" id="202805at2"/>
<dbReference type="Proteomes" id="UP000253426">
    <property type="component" value="Unassembled WGS sequence"/>
</dbReference>
<name>A0A366HLA7_9BACT</name>
<evidence type="ECO:0000256" key="1">
    <source>
        <dbReference type="SAM" id="SignalP"/>
    </source>
</evidence>
<gene>
    <name evidence="2" type="ORF">DES53_105119</name>
</gene>
<evidence type="ECO:0000313" key="3">
    <source>
        <dbReference type="Proteomes" id="UP000253426"/>
    </source>
</evidence>
<feature type="signal peptide" evidence="1">
    <location>
        <begin position="1"/>
        <end position="23"/>
    </location>
</feature>
<sequence>MMQNCTVIILLAACLSAATPVCGKAEAQPIMEVRQRIIRAPESAIIEAVMTHGQGAAFAAEVQRMVTAGEAHEVSSLAGATQGDSRLQMETGKTIQWPWVCDENEDNFTSTPTDFFSVLLGSSLEVAARKSYAIRNEPGTEVAWAMHFSPRDPTTLEWPLVWPAKKEPGAGIFKQQDLYEERLTVIGWAPASGSSVLGFMRPADHVEMGSRREAVLDVILAEAHPQSAPASSNQPATESLANVMLLGLGVSSEDAQTLLESRDILSDHSLLKDLLQRQRAGKATLRVVAGLQATSPVYDSDLESIRRHSRPADTIVFPTSWECDTGVGTQLRIQRKAIRTLVLDLMQSPCPPRQQTWQCAKNSPEMTIWRPQFYEQSVRTTTTVPADGVSLIAIIRTPECLKDGEGLAPGETMLLFARLDETPAGTKDIAPEAAAQLEGEAMVFEVLAKEFDSWNTMGSPTEDQSRLEKLLFRVKEGTATLAGHAVVKTLPGKAATVRMVYLMEYCAEGDPVEEIPGRFWPGAMGMIPVGTAWAITAEIPSPTGPFDFSAPPSVTLTYKLSHDAAFPRLPTLDETLKHFPKVAGTVEAGSPPDPVEFKATWEGKKQVKSGQAICLGVRKIPGGDDSKVHVAFVRLTLKPVR</sequence>
<dbReference type="AlphaFoldDB" id="A0A366HLA7"/>
<keyword evidence="3" id="KW-1185">Reference proteome</keyword>
<accession>A0A366HLA7</accession>
<comment type="caution">
    <text evidence="2">The sequence shown here is derived from an EMBL/GenBank/DDBJ whole genome shotgun (WGS) entry which is preliminary data.</text>
</comment>
<keyword evidence="1" id="KW-0732">Signal</keyword>
<organism evidence="2 3">
    <name type="scientific">Roseimicrobium gellanilyticum</name>
    <dbReference type="NCBI Taxonomy" id="748857"/>
    <lineage>
        <taxon>Bacteria</taxon>
        <taxon>Pseudomonadati</taxon>
        <taxon>Verrucomicrobiota</taxon>
        <taxon>Verrucomicrobiia</taxon>
        <taxon>Verrucomicrobiales</taxon>
        <taxon>Verrucomicrobiaceae</taxon>
        <taxon>Roseimicrobium</taxon>
    </lineage>
</organism>
<protein>
    <submittedName>
        <fullName evidence="2">Uncharacterized protein</fullName>
    </submittedName>
</protein>
<feature type="chain" id="PRO_5017073969" evidence="1">
    <location>
        <begin position="24"/>
        <end position="641"/>
    </location>
</feature>
<proteinExistence type="predicted"/>
<dbReference type="EMBL" id="QNRR01000005">
    <property type="protein sequence ID" value="RBP43720.1"/>
    <property type="molecule type" value="Genomic_DNA"/>
</dbReference>
<evidence type="ECO:0000313" key="2">
    <source>
        <dbReference type="EMBL" id="RBP43720.1"/>
    </source>
</evidence>
<dbReference type="RefSeq" id="WP_113959199.1">
    <property type="nucleotide sequence ID" value="NZ_QNRR01000005.1"/>
</dbReference>
<reference evidence="2 3" key="1">
    <citation type="submission" date="2018-06" db="EMBL/GenBank/DDBJ databases">
        <title>Genomic Encyclopedia of Type Strains, Phase IV (KMG-IV): sequencing the most valuable type-strain genomes for metagenomic binning, comparative biology and taxonomic classification.</title>
        <authorList>
            <person name="Goeker M."/>
        </authorList>
    </citation>
    <scope>NUCLEOTIDE SEQUENCE [LARGE SCALE GENOMIC DNA]</scope>
    <source>
        <strain evidence="2 3">DSM 25532</strain>
    </source>
</reference>